<feature type="signal peptide" evidence="6">
    <location>
        <begin position="1"/>
        <end position="25"/>
    </location>
</feature>
<gene>
    <name evidence="9" type="ORF">OS493_031084</name>
</gene>
<sequence length="1032" mass="112763">MNLLLFSKWLLVGAVWAPLLTEAEANIEACSPSNNNINIDAQVPGVISSPIFPDGSTDSSCIWKIQAADNFRLAITIEVLKLKGADDYLIIRDGASSFSPLIGTYGPCASGSLTLFSSGSSAFLQTVSAVFSVNDKLRIAYKPTDPDDIDCSNGENPPNLCGINTELRGLSGVITSPSFPNNYDARETCVWTVNAPPGYRVQFTIRWIGIEDHRYSRLGTCGDDTISVSEYRGNYTRDVAVFCGCKTLFSFVSYMEKMWLRFDSFEKNNWPGFYATYKALTPEECPAGKTDCSQKDTGPIGFNAQGQVCTTSPASTQTRENVSTTSKSVLYSSEVIMLTVSSLTSTSNMELATVVTSSPEYPKQSIERATSFFKVSGTYFAKIEDSNSIPPIGQLKPSRDVLTPVGPTEMKGTSTISDKTEANKASHFTGFYQNKSSMPGQTEAINPIASTGPLQSETLVHVPRDTTVKGTSMVADYESNSIKTGDPTGFYQNETSVLRETKTVVHATSIDDVIKPSAFAGSYPIETIVPGETEVRDTSTATEYKTEGIAPSVSIGSYQSVTLLAERTAPLVPKSYLTGPDHLKSQSEHGVNPASESKHISPSKASEETSSGPQTTPEEKTTAQHPPVTVIDSPPKGVVVKCTHYAMEITISRALRPYLDISSLHLQDPSCNASFSNDTHAFLRAPLEECEIQVVCRPDYIEVSLQISDFPGLFVNDSSIHLEDADCGVGYKDDAMVKFTFGLEECKTEQEDDSKKIYYKNKVYLKAGQPSNDEAITREHMQIIPFQCGYGKKTKISKVSYNPRSTFVKTDADGFGNFTYFMDMYKNASNSEKVTEFPKEVGLGQKMYFGFRVESAYSDLVVFPDVCKATASSSFDSTPVHLIIKDACSRDNTLEYQYGQKSQHFFNVAAFSFKESYDDVYIHCQLTVCPANDDETRCARGCQPSKKKRRSIEEDMSANLYVGPLKPKTMTNESSKEHSEAESESVSSMVLIVAVLVGVLGAVAIGLIAAVVIISRRRNSSGNGSSFIVTEY</sequence>
<dbReference type="PROSITE" id="PS01180">
    <property type="entry name" value="CUB"/>
    <property type="match status" value="2"/>
</dbReference>
<evidence type="ECO:0000256" key="2">
    <source>
        <dbReference type="ARBA" id="ARBA00023157"/>
    </source>
</evidence>
<dbReference type="Pfam" id="PF00100">
    <property type="entry name" value="Zona_pellucida"/>
    <property type="match status" value="1"/>
</dbReference>
<dbReference type="Proteomes" id="UP001163046">
    <property type="component" value="Unassembled WGS sequence"/>
</dbReference>
<dbReference type="PANTHER" id="PTHR14002:SF43">
    <property type="entry name" value="DELTA-LIKE PROTEIN"/>
    <property type="match status" value="1"/>
</dbReference>
<feature type="domain" description="ZP" evidence="8">
    <location>
        <begin position="695"/>
        <end position="945"/>
    </location>
</feature>
<keyword evidence="1 6" id="KW-0732">Signal</keyword>
<dbReference type="SUPFAM" id="SSF49854">
    <property type="entry name" value="Spermadhesin, CUB domain"/>
    <property type="match status" value="2"/>
</dbReference>
<dbReference type="OrthoDB" id="9987373at2759"/>
<keyword evidence="5" id="KW-0812">Transmembrane</keyword>
<feature type="transmembrane region" description="Helical" evidence="5">
    <location>
        <begin position="989"/>
        <end position="1014"/>
    </location>
</feature>
<evidence type="ECO:0000313" key="10">
    <source>
        <dbReference type="Proteomes" id="UP001163046"/>
    </source>
</evidence>
<dbReference type="InterPro" id="IPR001507">
    <property type="entry name" value="ZP_dom"/>
</dbReference>
<proteinExistence type="predicted"/>
<organism evidence="9 10">
    <name type="scientific">Desmophyllum pertusum</name>
    <dbReference type="NCBI Taxonomy" id="174260"/>
    <lineage>
        <taxon>Eukaryota</taxon>
        <taxon>Metazoa</taxon>
        <taxon>Cnidaria</taxon>
        <taxon>Anthozoa</taxon>
        <taxon>Hexacorallia</taxon>
        <taxon>Scleractinia</taxon>
        <taxon>Caryophylliina</taxon>
        <taxon>Caryophylliidae</taxon>
        <taxon>Desmophyllum</taxon>
    </lineage>
</organism>
<name>A0A9X0CJZ3_9CNID</name>
<dbReference type="InterPro" id="IPR000859">
    <property type="entry name" value="CUB_dom"/>
</dbReference>
<feature type="domain" description="CUB" evidence="7">
    <location>
        <begin position="30"/>
        <end position="144"/>
    </location>
</feature>
<dbReference type="Pfam" id="PF23344">
    <property type="entry name" value="ZP-N"/>
    <property type="match status" value="1"/>
</dbReference>
<dbReference type="SMART" id="SM00042">
    <property type="entry name" value="CUB"/>
    <property type="match status" value="2"/>
</dbReference>
<evidence type="ECO:0000256" key="1">
    <source>
        <dbReference type="ARBA" id="ARBA00022729"/>
    </source>
</evidence>
<dbReference type="CDD" id="cd00041">
    <property type="entry name" value="CUB"/>
    <property type="match status" value="2"/>
</dbReference>
<feature type="chain" id="PRO_5040884253" description="CUB and zona pellucida-like domain-containing protein 1" evidence="6">
    <location>
        <begin position="26"/>
        <end position="1032"/>
    </location>
</feature>
<accession>A0A9X0CJZ3</accession>
<dbReference type="Gene3D" id="2.60.40.4100">
    <property type="entry name" value="Zona pellucida, ZP-C domain"/>
    <property type="match status" value="1"/>
</dbReference>
<dbReference type="EMBL" id="MU827336">
    <property type="protein sequence ID" value="KAJ7353943.1"/>
    <property type="molecule type" value="Genomic_DNA"/>
</dbReference>
<evidence type="ECO:0000256" key="6">
    <source>
        <dbReference type="SAM" id="SignalP"/>
    </source>
</evidence>
<keyword evidence="2" id="KW-1015">Disulfide bond</keyword>
<dbReference type="PROSITE" id="PS51034">
    <property type="entry name" value="ZP_2"/>
    <property type="match status" value="1"/>
</dbReference>
<evidence type="ECO:0000256" key="5">
    <source>
        <dbReference type="SAM" id="Phobius"/>
    </source>
</evidence>
<dbReference type="InterPro" id="IPR042235">
    <property type="entry name" value="ZP-C_dom"/>
</dbReference>
<keyword evidence="5" id="KW-0472">Membrane</keyword>
<evidence type="ECO:0008006" key="11">
    <source>
        <dbReference type="Google" id="ProtNLM"/>
    </source>
</evidence>
<evidence type="ECO:0000256" key="4">
    <source>
        <dbReference type="SAM" id="MobiDB-lite"/>
    </source>
</evidence>
<dbReference type="InterPro" id="IPR055355">
    <property type="entry name" value="ZP-C"/>
</dbReference>
<evidence type="ECO:0000259" key="7">
    <source>
        <dbReference type="PROSITE" id="PS01180"/>
    </source>
</evidence>
<dbReference type="Pfam" id="PF00431">
    <property type="entry name" value="CUB"/>
    <property type="match status" value="2"/>
</dbReference>
<dbReference type="Gene3D" id="2.60.40.3210">
    <property type="entry name" value="Zona pellucida, ZP-N domain"/>
    <property type="match status" value="2"/>
</dbReference>
<comment type="caution">
    <text evidence="3">Lacks conserved residue(s) required for the propagation of feature annotation.</text>
</comment>
<keyword evidence="10" id="KW-1185">Reference proteome</keyword>
<evidence type="ECO:0000313" key="9">
    <source>
        <dbReference type="EMBL" id="KAJ7353943.1"/>
    </source>
</evidence>
<evidence type="ECO:0000259" key="8">
    <source>
        <dbReference type="PROSITE" id="PS51034"/>
    </source>
</evidence>
<feature type="domain" description="CUB" evidence="7">
    <location>
        <begin position="161"/>
        <end position="280"/>
    </location>
</feature>
<feature type="region of interest" description="Disordered" evidence="4">
    <location>
        <begin position="576"/>
        <end position="630"/>
    </location>
</feature>
<dbReference type="InterPro" id="IPR035914">
    <property type="entry name" value="Sperma_CUB_dom_sf"/>
</dbReference>
<dbReference type="Gene3D" id="2.60.120.290">
    <property type="entry name" value="Spermadhesin, CUB domain"/>
    <property type="match status" value="2"/>
</dbReference>
<dbReference type="PANTHER" id="PTHR14002">
    <property type="entry name" value="ENDOGLIN/TGF-BETA RECEPTOR TYPE III"/>
    <property type="match status" value="1"/>
</dbReference>
<protein>
    <recommendedName>
        <fullName evidence="11">CUB and zona pellucida-like domain-containing protein 1</fullName>
    </recommendedName>
</protein>
<comment type="caution">
    <text evidence="9">The sequence shown here is derived from an EMBL/GenBank/DDBJ whole genome shotgun (WGS) entry which is preliminary data.</text>
</comment>
<reference evidence="9" key="1">
    <citation type="submission" date="2023-01" db="EMBL/GenBank/DDBJ databases">
        <title>Genome assembly of the deep-sea coral Lophelia pertusa.</title>
        <authorList>
            <person name="Herrera S."/>
            <person name="Cordes E."/>
        </authorList>
    </citation>
    <scope>NUCLEOTIDE SEQUENCE</scope>
    <source>
        <strain evidence="9">USNM1676648</strain>
        <tissue evidence="9">Polyp</tissue>
    </source>
</reference>
<evidence type="ECO:0000256" key="3">
    <source>
        <dbReference type="PROSITE-ProRule" id="PRU00059"/>
    </source>
</evidence>
<keyword evidence="5" id="KW-1133">Transmembrane helix</keyword>
<dbReference type="SMART" id="SM00241">
    <property type="entry name" value="ZP"/>
    <property type="match status" value="1"/>
</dbReference>
<dbReference type="InterPro" id="IPR055356">
    <property type="entry name" value="ZP-N"/>
</dbReference>
<dbReference type="AlphaFoldDB" id="A0A9X0CJZ3"/>